<keyword evidence="3" id="KW-0378">Hydrolase</keyword>
<dbReference type="AlphaFoldDB" id="A0A6V8KC41"/>
<dbReference type="SUPFAM" id="SSF55486">
    <property type="entry name" value="Metalloproteases ('zincins'), catalytic domain"/>
    <property type="match status" value="1"/>
</dbReference>
<dbReference type="InterPro" id="IPR001818">
    <property type="entry name" value="Pept_M10_metallopeptidase"/>
</dbReference>
<name>A0A6V8KC41_9ACTN</name>
<dbReference type="RefSeq" id="WP_173060385.1">
    <property type="nucleotide sequence ID" value="NZ_BAABGO010000019.1"/>
</dbReference>
<dbReference type="GO" id="GO:0004222">
    <property type="term" value="F:metalloendopeptidase activity"/>
    <property type="evidence" value="ECO:0007669"/>
    <property type="project" value="InterPro"/>
</dbReference>
<reference evidence="7 8" key="2">
    <citation type="submission" date="2020-03" db="EMBL/GenBank/DDBJ databases">
        <authorList>
            <person name="Ichikawa N."/>
            <person name="Kimura A."/>
            <person name="Kitahashi Y."/>
            <person name="Uohara A."/>
        </authorList>
    </citation>
    <scope>NUCLEOTIDE SEQUENCE [LARGE SCALE GENOMIC DNA]</scope>
    <source>
        <strain evidence="7 8">NBRC 108639</strain>
    </source>
</reference>
<evidence type="ECO:0000256" key="1">
    <source>
        <dbReference type="ARBA" id="ARBA00022670"/>
    </source>
</evidence>
<evidence type="ECO:0000256" key="5">
    <source>
        <dbReference type="SAM" id="SignalP"/>
    </source>
</evidence>
<dbReference type="Proteomes" id="UP000482800">
    <property type="component" value="Unassembled WGS sequence"/>
</dbReference>
<comment type="caution">
    <text evidence="7">The sequence shown here is derived from an EMBL/GenBank/DDBJ whole genome shotgun (WGS) entry which is preliminary data.</text>
</comment>
<evidence type="ECO:0000256" key="3">
    <source>
        <dbReference type="ARBA" id="ARBA00022801"/>
    </source>
</evidence>
<keyword evidence="5" id="KW-0732">Signal</keyword>
<keyword evidence="1" id="KW-0645">Protease</keyword>
<keyword evidence="2" id="KW-0479">Metal-binding</keyword>
<evidence type="ECO:0000313" key="8">
    <source>
        <dbReference type="Proteomes" id="UP000482800"/>
    </source>
</evidence>
<accession>A0A6V8KC41</accession>
<evidence type="ECO:0000259" key="6">
    <source>
        <dbReference type="Pfam" id="PF00413"/>
    </source>
</evidence>
<dbReference type="Pfam" id="PF00413">
    <property type="entry name" value="Peptidase_M10"/>
    <property type="match status" value="1"/>
</dbReference>
<dbReference type="GO" id="GO:0006508">
    <property type="term" value="P:proteolysis"/>
    <property type="evidence" value="ECO:0007669"/>
    <property type="project" value="UniProtKB-KW"/>
</dbReference>
<evidence type="ECO:0000313" key="7">
    <source>
        <dbReference type="EMBL" id="GFJ81334.1"/>
    </source>
</evidence>
<keyword evidence="4" id="KW-0862">Zinc</keyword>
<dbReference type="EMBL" id="BLPF01000002">
    <property type="protein sequence ID" value="GFJ81334.1"/>
    <property type="molecule type" value="Genomic_DNA"/>
</dbReference>
<proteinExistence type="predicted"/>
<protein>
    <recommendedName>
        <fullName evidence="6">Peptidase M10 metallopeptidase domain-containing protein</fullName>
    </recommendedName>
</protein>
<dbReference type="GO" id="GO:0031012">
    <property type="term" value="C:extracellular matrix"/>
    <property type="evidence" value="ECO:0007669"/>
    <property type="project" value="InterPro"/>
</dbReference>
<gene>
    <name evidence="7" type="ORF">Phou_055140</name>
</gene>
<evidence type="ECO:0000256" key="4">
    <source>
        <dbReference type="ARBA" id="ARBA00022833"/>
    </source>
</evidence>
<dbReference type="InterPro" id="IPR024079">
    <property type="entry name" value="MetalloPept_cat_dom_sf"/>
</dbReference>
<reference evidence="7 8" key="1">
    <citation type="submission" date="2020-03" db="EMBL/GenBank/DDBJ databases">
        <title>Whole genome shotgun sequence of Phytohabitans houttuyneae NBRC 108639.</title>
        <authorList>
            <person name="Komaki H."/>
            <person name="Tamura T."/>
        </authorList>
    </citation>
    <scope>NUCLEOTIDE SEQUENCE [LARGE SCALE GENOMIC DNA]</scope>
    <source>
        <strain evidence="7 8">NBRC 108639</strain>
    </source>
</reference>
<evidence type="ECO:0000256" key="2">
    <source>
        <dbReference type="ARBA" id="ARBA00022723"/>
    </source>
</evidence>
<feature type="signal peptide" evidence="5">
    <location>
        <begin position="1"/>
        <end position="30"/>
    </location>
</feature>
<dbReference type="Gene3D" id="3.40.390.10">
    <property type="entry name" value="Collagenase (Catalytic Domain)"/>
    <property type="match status" value="1"/>
</dbReference>
<organism evidence="7 8">
    <name type="scientific">Phytohabitans houttuyneae</name>
    <dbReference type="NCBI Taxonomy" id="1076126"/>
    <lineage>
        <taxon>Bacteria</taxon>
        <taxon>Bacillati</taxon>
        <taxon>Actinomycetota</taxon>
        <taxon>Actinomycetes</taxon>
        <taxon>Micromonosporales</taxon>
        <taxon>Micromonosporaceae</taxon>
    </lineage>
</organism>
<keyword evidence="8" id="KW-1185">Reference proteome</keyword>
<feature type="chain" id="PRO_5039532609" description="Peptidase M10 metallopeptidase domain-containing protein" evidence="5">
    <location>
        <begin position="31"/>
        <end position="206"/>
    </location>
</feature>
<feature type="domain" description="Peptidase M10 metallopeptidase" evidence="6">
    <location>
        <begin position="76"/>
        <end position="206"/>
    </location>
</feature>
<sequence>MRPFTWMVRTALAGTLVAGTVAVTGAPAAAFCTSNLTTWKNPTTSRGMGLDPSFPSGMRWGLEHGTSQWNRSESVLRYNAPSYQDGWLLFKFRGEHAYSSIMGTAPGYAQRSFISGTTHDQGDLWLSDRYEWINGNQNVTGGVADTATVVVHEMGHFTGLAHPNPGPCTDGTDYTAAEQFAVMTTVNTGTRRFLTTDDIAGVRSLY</sequence>
<dbReference type="GO" id="GO:0008270">
    <property type="term" value="F:zinc ion binding"/>
    <property type="evidence" value="ECO:0007669"/>
    <property type="project" value="InterPro"/>
</dbReference>